<name>A0A4R0NHZ3_9SPHI</name>
<keyword evidence="2 10" id="KW-0813">Transport</keyword>
<feature type="domain" description="TonB-dependent receptor plug" evidence="14">
    <location>
        <begin position="58"/>
        <end position="160"/>
    </location>
</feature>
<feature type="domain" description="TonB-dependent receptor-like beta-barrel" evidence="13">
    <location>
        <begin position="269"/>
        <end position="702"/>
    </location>
</feature>
<dbReference type="PANTHER" id="PTHR30069:SF29">
    <property type="entry name" value="HEMOGLOBIN AND HEMOGLOBIN-HAPTOGLOBIN-BINDING PROTEIN 1-RELATED"/>
    <property type="match status" value="1"/>
</dbReference>
<dbReference type="SUPFAM" id="SSF56935">
    <property type="entry name" value="Porins"/>
    <property type="match status" value="1"/>
</dbReference>
<sequence>MKSFYVLLFPLLLIFQTGFGQAKNSLPDSTLKTTPPPSTHQLKEVVIKDKRLQLRQKEESLNVITIGSDFIQRNLSGSLMKTLERLPGIKTIGIGSGQSKPLIRGLGFNRVVVIDKGVKHEGQQWGADHGLEIDQFAAAEVELIKGAASFIYGSDAIGGVIDVKPANAPQKNTLGGSIDLIGKSNNNLYGSSVNVFGRKEDWFFDSRITYQNYGDYSVPTDTVFVYDYAVRLHNRNLRNTAGQETGLHLNTGYVKEGFRSVFYLSNIYSKSGFFANAHGLEPRRVNTEMHDASARDVQMPNQQVNHFKLINRSNYQAKGHKLEMELGYQRNFRQEFSQYVNHGYMPPVYPDYLSISPELEREFDKRVYSMNLRDMINVGNHQLTTGFNSEYQDNAINGWTFLVPSFKQASAGVFVYDKYKINEQVLLHGALRYDYGQIRMFKYTDWFDSELTAGETIISEKLIRANDLNRSFNSLVWSAGINYNVHNFLLKANIGKSFRMPIAKELGANGVNYHYFSYEKGDATLSPEQSYQLDLSLGWNEDRWSVLISPFYNYFPNYIYLNPTANHDFYYGAGNQIFQYAQSKVLRYGGEFQLKYKVTENLSTELLGEYLFAKQVSGDKKGYTLPFSPPASALANLTWSPESESFFKHSYFSIDYRITAKQNNIVPPEKKTPGYGLINIQAGIKFGLCRQQLTLSLQAQNLLNTKYLNHTSFYRLIELPEAGRNIIMSLKVPFNIPLNKQKKEINNELSNKYN</sequence>
<evidence type="ECO:0000256" key="1">
    <source>
        <dbReference type="ARBA" id="ARBA00004571"/>
    </source>
</evidence>
<comment type="similarity">
    <text evidence="10 11">Belongs to the TonB-dependent receptor family.</text>
</comment>
<evidence type="ECO:0000256" key="5">
    <source>
        <dbReference type="ARBA" id="ARBA00022729"/>
    </source>
</evidence>
<dbReference type="GO" id="GO:0009279">
    <property type="term" value="C:cell outer membrane"/>
    <property type="evidence" value="ECO:0007669"/>
    <property type="project" value="UniProtKB-SubCell"/>
</dbReference>
<evidence type="ECO:0000256" key="4">
    <source>
        <dbReference type="ARBA" id="ARBA00022692"/>
    </source>
</evidence>
<gene>
    <name evidence="15" type="ORF">EZ444_03760</name>
</gene>
<dbReference type="PROSITE" id="PS52016">
    <property type="entry name" value="TONB_DEPENDENT_REC_3"/>
    <property type="match status" value="1"/>
</dbReference>
<dbReference type="OrthoDB" id="9795928at2"/>
<feature type="signal peptide" evidence="12">
    <location>
        <begin position="1"/>
        <end position="22"/>
    </location>
</feature>
<dbReference type="Proteomes" id="UP000291117">
    <property type="component" value="Unassembled WGS sequence"/>
</dbReference>
<dbReference type="InterPro" id="IPR036942">
    <property type="entry name" value="Beta-barrel_TonB_sf"/>
</dbReference>
<keyword evidence="16" id="KW-1185">Reference proteome</keyword>
<dbReference type="Pfam" id="PF07715">
    <property type="entry name" value="Plug"/>
    <property type="match status" value="1"/>
</dbReference>
<evidence type="ECO:0000256" key="7">
    <source>
        <dbReference type="ARBA" id="ARBA00023136"/>
    </source>
</evidence>
<keyword evidence="3 10" id="KW-1134">Transmembrane beta strand</keyword>
<keyword evidence="7 10" id="KW-0472">Membrane</keyword>
<keyword evidence="4 10" id="KW-0812">Transmembrane</keyword>
<dbReference type="InterPro" id="IPR012910">
    <property type="entry name" value="Plug_dom"/>
</dbReference>
<dbReference type="EMBL" id="SJSM01000002">
    <property type="protein sequence ID" value="TCC98414.1"/>
    <property type="molecule type" value="Genomic_DNA"/>
</dbReference>
<evidence type="ECO:0000256" key="10">
    <source>
        <dbReference type="PROSITE-ProRule" id="PRU01360"/>
    </source>
</evidence>
<accession>A0A4R0NHZ3</accession>
<dbReference type="Gene3D" id="2.170.130.10">
    <property type="entry name" value="TonB-dependent receptor, plug domain"/>
    <property type="match status" value="1"/>
</dbReference>
<dbReference type="InterPro" id="IPR039426">
    <property type="entry name" value="TonB-dep_rcpt-like"/>
</dbReference>
<dbReference type="Gene3D" id="2.40.170.20">
    <property type="entry name" value="TonB-dependent receptor, beta-barrel domain"/>
    <property type="match status" value="1"/>
</dbReference>
<evidence type="ECO:0000256" key="11">
    <source>
        <dbReference type="RuleBase" id="RU003357"/>
    </source>
</evidence>
<keyword evidence="5 12" id="KW-0732">Signal</keyword>
<dbReference type="Pfam" id="PF00593">
    <property type="entry name" value="TonB_dep_Rec_b-barrel"/>
    <property type="match status" value="1"/>
</dbReference>
<dbReference type="RefSeq" id="WP_131607398.1">
    <property type="nucleotide sequence ID" value="NZ_SJSM01000002.1"/>
</dbReference>
<evidence type="ECO:0000256" key="12">
    <source>
        <dbReference type="SAM" id="SignalP"/>
    </source>
</evidence>
<evidence type="ECO:0000256" key="8">
    <source>
        <dbReference type="ARBA" id="ARBA00023170"/>
    </source>
</evidence>
<comment type="subcellular location">
    <subcellularLocation>
        <location evidence="1 10">Cell outer membrane</location>
        <topology evidence="1 10">Multi-pass membrane protein</topology>
    </subcellularLocation>
</comment>
<dbReference type="AlphaFoldDB" id="A0A4R0NHZ3"/>
<dbReference type="GO" id="GO:0044718">
    <property type="term" value="P:siderophore transmembrane transport"/>
    <property type="evidence" value="ECO:0007669"/>
    <property type="project" value="TreeGrafter"/>
</dbReference>
<reference evidence="15 16" key="1">
    <citation type="submission" date="2019-02" db="EMBL/GenBank/DDBJ databases">
        <title>Pedobacter sp. RP-3-8 sp. nov., isolated from Arctic soil.</title>
        <authorList>
            <person name="Dahal R.H."/>
        </authorList>
    </citation>
    <scope>NUCLEOTIDE SEQUENCE [LARGE SCALE GENOMIC DNA]</scope>
    <source>
        <strain evidence="15 16">RP-3-8</strain>
    </source>
</reference>
<keyword evidence="9 10" id="KW-0998">Cell outer membrane</keyword>
<feature type="chain" id="PRO_5020453272" evidence="12">
    <location>
        <begin position="23"/>
        <end position="754"/>
    </location>
</feature>
<evidence type="ECO:0000313" key="16">
    <source>
        <dbReference type="Proteomes" id="UP000291117"/>
    </source>
</evidence>
<evidence type="ECO:0000259" key="14">
    <source>
        <dbReference type="Pfam" id="PF07715"/>
    </source>
</evidence>
<evidence type="ECO:0000256" key="2">
    <source>
        <dbReference type="ARBA" id="ARBA00022448"/>
    </source>
</evidence>
<evidence type="ECO:0000256" key="9">
    <source>
        <dbReference type="ARBA" id="ARBA00023237"/>
    </source>
</evidence>
<keyword evidence="6 11" id="KW-0798">TonB box</keyword>
<evidence type="ECO:0000256" key="6">
    <source>
        <dbReference type="ARBA" id="ARBA00023077"/>
    </source>
</evidence>
<comment type="caution">
    <text evidence="15">The sequence shown here is derived from an EMBL/GenBank/DDBJ whole genome shotgun (WGS) entry which is preliminary data.</text>
</comment>
<organism evidence="15 16">
    <name type="scientific">Pedobacter hiemivivus</name>
    <dbReference type="NCBI Taxonomy" id="2530454"/>
    <lineage>
        <taxon>Bacteria</taxon>
        <taxon>Pseudomonadati</taxon>
        <taxon>Bacteroidota</taxon>
        <taxon>Sphingobacteriia</taxon>
        <taxon>Sphingobacteriales</taxon>
        <taxon>Sphingobacteriaceae</taxon>
        <taxon>Pedobacter</taxon>
    </lineage>
</organism>
<dbReference type="InterPro" id="IPR037066">
    <property type="entry name" value="Plug_dom_sf"/>
</dbReference>
<dbReference type="PANTHER" id="PTHR30069">
    <property type="entry name" value="TONB-DEPENDENT OUTER MEMBRANE RECEPTOR"/>
    <property type="match status" value="1"/>
</dbReference>
<dbReference type="InterPro" id="IPR000531">
    <property type="entry name" value="Beta-barrel_TonB"/>
</dbReference>
<evidence type="ECO:0000256" key="3">
    <source>
        <dbReference type="ARBA" id="ARBA00022452"/>
    </source>
</evidence>
<evidence type="ECO:0000313" key="15">
    <source>
        <dbReference type="EMBL" id="TCC98414.1"/>
    </source>
</evidence>
<dbReference type="GO" id="GO:0015344">
    <property type="term" value="F:siderophore uptake transmembrane transporter activity"/>
    <property type="evidence" value="ECO:0007669"/>
    <property type="project" value="TreeGrafter"/>
</dbReference>
<proteinExistence type="inferred from homology"/>
<evidence type="ECO:0000259" key="13">
    <source>
        <dbReference type="Pfam" id="PF00593"/>
    </source>
</evidence>
<protein>
    <submittedName>
        <fullName evidence="15">TonB-dependent receptor</fullName>
    </submittedName>
</protein>
<keyword evidence="8 15" id="KW-0675">Receptor</keyword>